<organism evidence="1 2">
    <name type="scientific">Armillaria tabescens</name>
    <name type="common">Ringless honey mushroom</name>
    <name type="synonym">Agaricus tabescens</name>
    <dbReference type="NCBI Taxonomy" id="1929756"/>
    <lineage>
        <taxon>Eukaryota</taxon>
        <taxon>Fungi</taxon>
        <taxon>Dikarya</taxon>
        <taxon>Basidiomycota</taxon>
        <taxon>Agaricomycotina</taxon>
        <taxon>Agaricomycetes</taxon>
        <taxon>Agaricomycetidae</taxon>
        <taxon>Agaricales</taxon>
        <taxon>Marasmiineae</taxon>
        <taxon>Physalacriaceae</taxon>
        <taxon>Desarmillaria</taxon>
    </lineage>
</organism>
<protein>
    <submittedName>
        <fullName evidence="1">Uncharacterized protein</fullName>
    </submittedName>
</protein>
<dbReference type="EMBL" id="JAUEPS010000021">
    <property type="protein sequence ID" value="KAK0457584.1"/>
    <property type="molecule type" value="Genomic_DNA"/>
</dbReference>
<dbReference type="GeneID" id="85363806"/>
<evidence type="ECO:0000313" key="2">
    <source>
        <dbReference type="Proteomes" id="UP001175211"/>
    </source>
</evidence>
<name>A0AA39KD28_ARMTA</name>
<evidence type="ECO:0000313" key="1">
    <source>
        <dbReference type="EMBL" id="KAK0457584.1"/>
    </source>
</evidence>
<accession>A0AA39KD28</accession>
<dbReference type="Proteomes" id="UP001175211">
    <property type="component" value="Unassembled WGS sequence"/>
</dbReference>
<dbReference type="RefSeq" id="XP_060329896.1">
    <property type="nucleotide sequence ID" value="XM_060480258.1"/>
</dbReference>
<reference evidence="1" key="1">
    <citation type="submission" date="2023-06" db="EMBL/GenBank/DDBJ databases">
        <authorList>
            <consortium name="Lawrence Berkeley National Laboratory"/>
            <person name="Ahrendt S."/>
            <person name="Sahu N."/>
            <person name="Indic B."/>
            <person name="Wong-Bajracharya J."/>
            <person name="Merenyi Z."/>
            <person name="Ke H.-M."/>
            <person name="Monk M."/>
            <person name="Kocsube S."/>
            <person name="Drula E."/>
            <person name="Lipzen A."/>
            <person name="Balint B."/>
            <person name="Henrissat B."/>
            <person name="Andreopoulos B."/>
            <person name="Martin F.M."/>
            <person name="Harder C.B."/>
            <person name="Rigling D."/>
            <person name="Ford K.L."/>
            <person name="Foster G.D."/>
            <person name="Pangilinan J."/>
            <person name="Papanicolaou A."/>
            <person name="Barry K."/>
            <person name="LaButti K."/>
            <person name="Viragh M."/>
            <person name="Koriabine M."/>
            <person name="Yan M."/>
            <person name="Riley R."/>
            <person name="Champramary S."/>
            <person name="Plett K.L."/>
            <person name="Tsai I.J."/>
            <person name="Slot J."/>
            <person name="Sipos G."/>
            <person name="Plett J."/>
            <person name="Nagy L.G."/>
            <person name="Grigoriev I.V."/>
        </authorList>
    </citation>
    <scope>NUCLEOTIDE SEQUENCE</scope>
    <source>
        <strain evidence="1">CCBAS 213</strain>
    </source>
</reference>
<dbReference type="AlphaFoldDB" id="A0AA39KD28"/>
<comment type="caution">
    <text evidence="1">The sequence shown here is derived from an EMBL/GenBank/DDBJ whole genome shotgun (WGS) entry which is preliminary data.</text>
</comment>
<proteinExistence type="predicted"/>
<sequence>MPSVLPRPEFLPHPSTLSSLDANPAALRKNNINQSQNIRGAGQFTRTGISEGQDNIQKTRRQCRESCQYKGRDSYFNIKLSEIPIKDDPKIRKQMGDRKTTITAKAVIRERAPAVTVDGNHARNVNNKHVAIEWNLVEINSKYQSSHFVSTKWVPLISSSAINSLREITLPIPGVSLRGYSDMMVKYGDLGTRWKRWHQNNVEYISRGSSG</sequence>
<gene>
    <name evidence="1" type="ORF">EV420DRAFT_1748707</name>
</gene>
<keyword evidence="2" id="KW-1185">Reference proteome</keyword>